<keyword evidence="1" id="KW-0472">Membrane</keyword>
<protein>
    <submittedName>
        <fullName evidence="2">Uncharacterized protein</fullName>
    </submittedName>
</protein>
<reference evidence="3" key="1">
    <citation type="journal article" date="2015" name="Nat. Genet.">
        <title>The genome and transcriptome of the zoonotic hookworm Ancylostoma ceylanicum identify infection-specific gene families.</title>
        <authorList>
            <person name="Schwarz E.M."/>
            <person name="Hu Y."/>
            <person name="Antoshechkin I."/>
            <person name="Miller M.M."/>
            <person name="Sternberg P.W."/>
            <person name="Aroian R.V."/>
        </authorList>
    </citation>
    <scope>NUCLEOTIDE SEQUENCE</scope>
    <source>
        <strain evidence="3">HY135</strain>
    </source>
</reference>
<evidence type="ECO:0000256" key="1">
    <source>
        <dbReference type="SAM" id="Phobius"/>
    </source>
</evidence>
<sequence length="88" mass="10074">MPELLARRIVLCDAAHAWFLLHSVFIVVYYLSPLGRASTTAMFLDYGNIFRPQYYVAATKFLFLSYFCRTIVPGGIHYNSSISEDLTE</sequence>
<dbReference type="Proteomes" id="UP000024635">
    <property type="component" value="Unassembled WGS sequence"/>
</dbReference>
<gene>
    <name evidence="2" type="primary">Acey_s0010.g872</name>
    <name evidence="2" type="ORF">Y032_0010g872</name>
</gene>
<organism evidence="2 3">
    <name type="scientific">Ancylostoma ceylanicum</name>
    <dbReference type="NCBI Taxonomy" id="53326"/>
    <lineage>
        <taxon>Eukaryota</taxon>
        <taxon>Metazoa</taxon>
        <taxon>Ecdysozoa</taxon>
        <taxon>Nematoda</taxon>
        <taxon>Chromadorea</taxon>
        <taxon>Rhabditida</taxon>
        <taxon>Rhabditina</taxon>
        <taxon>Rhabditomorpha</taxon>
        <taxon>Strongyloidea</taxon>
        <taxon>Ancylostomatidae</taxon>
        <taxon>Ancylostomatinae</taxon>
        <taxon>Ancylostoma</taxon>
    </lineage>
</organism>
<proteinExistence type="predicted"/>
<feature type="transmembrane region" description="Helical" evidence="1">
    <location>
        <begin position="52"/>
        <end position="72"/>
    </location>
</feature>
<dbReference type="AlphaFoldDB" id="A0A016VGU5"/>
<feature type="transmembrane region" description="Helical" evidence="1">
    <location>
        <begin position="9"/>
        <end position="32"/>
    </location>
</feature>
<accession>A0A016VGU5</accession>
<dbReference type="EMBL" id="JARK01001346">
    <property type="protein sequence ID" value="EYC26620.1"/>
    <property type="molecule type" value="Genomic_DNA"/>
</dbReference>
<keyword evidence="1" id="KW-0812">Transmembrane</keyword>
<evidence type="ECO:0000313" key="2">
    <source>
        <dbReference type="EMBL" id="EYC26620.1"/>
    </source>
</evidence>
<keyword evidence="1" id="KW-1133">Transmembrane helix</keyword>
<comment type="caution">
    <text evidence="2">The sequence shown here is derived from an EMBL/GenBank/DDBJ whole genome shotgun (WGS) entry which is preliminary data.</text>
</comment>
<name>A0A016VGU5_9BILA</name>
<evidence type="ECO:0000313" key="3">
    <source>
        <dbReference type="Proteomes" id="UP000024635"/>
    </source>
</evidence>
<keyword evidence="3" id="KW-1185">Reference proteome</keyword>